<evidence type="ECO:0000313" key="4">
    <source>
        <dbReference type="EMBL" id="MCS3917758.1"/>
    </source>
</evidence>
<dbReference type="RefSeq" id="WP_259092243.1">
    <property type="nucleotide sequence ID" value="NZ_CP130454.1"/>
</dbReference>
<reference evidence="4 5" key="1">
    <citation type="submission" date="2022-08" db="EMBL/GenBank/DDBJ databases">
        <title>Bacterial and archaeal communities from various locations to study Microbial Dark Matter (Phase II).</title>
        <authorList>
            <person name="Stepanauskas R."/>
        </authorList>
    </citation>
    <scope>NUCLEOTIDE SEQUENCE [LARGE SCALE GENOMIC DNA]</scope>
    <source>
        <strain evidence="4 5">PD1</strain>
    </source>
</reference>
<protein>
    <recommendedName>
        <fullName evidence="6">DUF4038 domain-containing protein</fullName>
    </recommendedName>
</protein>
<gene>
    <name evidence="4" type="ORF">M2350_000155</name>
</gene>
<dbReference type="Pfam" id="PF13204">
    <property type="entry name" value="Apiosidase"/>
    <property type="match status" value="1"/>
</dbReference>
<dbReference type="Gene3D" id="3.20.20.80">
    <property type="entry name" value="Glycosidases"/>
    <property type="match status" value="1"/>
</dbReference>
<evidence type="ECO:0000259" key="2">
    <source>
        <dbReference type="Pfam" id="PF13204"/>
    </source>
</evidence>
<feature type="domain" description="DUF5060" evidence="3">
    <location>
        <begin position="4"/>
        <end position="71"/>
    </location>
</feature>
<evidence type="ECO:0000313" key="5">
    <source>
        <dbReference type="Proteomes" id="UP001204798"/>
    </source>
</evidence>
<dbReference type="EMBL" id="JANUCP010000001">
    <property type="protein sequence ID" value="MCS3917758.1"/>
    <property type="molecule type" value="Genomic_DNA"/>
</dbReference>
<name>A0ABT2ELD2_9BACT</name>
<dbReference type="SUPFAM" id="SSF51445">
    <property type="entry name" value="(Trans)glycosidases"/>
    <property type="match status" value="1"/>
</dbReference>
<dbReference type="InterPro" id="IPR017853">
    <property type="entry name" value="GH"/>
</dbReference>
<dbReference type="Pfam" id="PF12904">
    <property type="entry name" value="Collagen_bind_2"/>
    <property type="match status" value="1"/>
</dbReference>
<accession>A0ABT2ELD2</accession>
<evidence type="ECO:0008006" key="6">
    <source>
        <dbReference type="Google" id="ProtNLM"/>
    </source>
</evidence>
<dbReference type="PANTHER" id="PTHR37836">
    <property type="entry name" value="LMO1036 PROTEIN"/>
    <property type="match status" value="1"/>
</dbReference>
<dbReference type="InterPro" id="IPR013783">
    <property type="entry name" value="Ig-like_fold"/>
</dbReference>
<keyword evidence="5" id="KW-1185">Reference proteome</keyword>
<dbReference type="InterPro" id="IPR025277">
    <property type="entry name" value="Apiosidase-like_cat_dom"/>
</dbReference>
<dbReference type="InterPro" id="IPR032260">
    <property type="entry name" value="DUF5060"/>
</dbReference>
<dbReference type="InterPro" id="IPR024749">
    <property type="entry name" value="Collagen-bd_put"/>
</dbReference>
<proteinExistence type="predicted"/>
<dbReference type="Gene3D" id="2.60.40.10">
    <property type="entry name" value="Immunoglobulins"/>
    <property type="match status" value="1"/>
</dbReference>
<dbReference type="Proteomes" id="UP001204798">
    <property type="component" value="Unassembled WGS sequence"/>
</dbReference>
<organism evidence="4 5">
    <name type="scientific">Candidatus Fervidibacter sacchari</name>
    <dbReference type="NCBI Taxonomy" id="1448929"/>
    <lineage>
        <taxon>Bacteria</taxon>
        <taxon>Candidatus Fervidibacterota</taxon>
        <taxon>Candidatus Fervidibacter</taxon>
    </lineage>
</organism>
<sequence>MEAVMLWTVLELAFQSQRDYANPLWDVTVKVQFVSPSGKRHIVDAFWDGERIWKVRFCPNELGKWSWRSECSDSTDKGLHGKSGSFQCVPYKGDNPLYRHGVIKLSPNRRYFVHADGTPFFWLADTAWNGVLKAKPEDWERYLKIRREQGFTAVQFVSTQWRAFPHDEHGETAFVGERKIQINPRFFQRLDKKVEAINRYGLVAAPVILWALRKPSPASFLPEEDLIQLAKYIVARWGAYHVVWILGGDGDYRGERAERWKRIGRAVFGDRHDRLVTMHSGGLQWVADEFRREEWFDFIGYQSGHGDSVNDLRWLVFGPPAQEWRKEPPRPIINLEPNYEAHRAYQSRQPFTAFHVRRALYWSLLIAPTAGVTYGHHGIWFWAEKPEEPLDHPGSGIAPVWSEAVQSEGATCVKHLKNFFSSLQWWKLRPAPELLLEQPATPEQPHKFIAAAQSDDGTLAVVYTPEGGTIALKTELLKRPATVKWFNPRTGEWQDAGKVTGNVQRFQTPDANDWVLCILSD</sequence>
<feature type="domain" description="Apiosidase-like catalytic" evidence="2">
    <location>
        <begin position="106"/>
        <end position="427"/>
    </location>
</feature>
<comment type="caution">
    <text evidence="4">The sequence shown here is derived from an EMBL/GenBank/DDBJ whole genome shotgun (WGS) entry which is preliminary data.</text>
</comment>
<dbReference type="Pfam" id="PF16586">
    <property type="entry name" value="DUF5060"/>
    <property type="match status" value="1"/>
</dbReference>
<dbReference type="PANTHER" id="PTHR37836:SF2">
    <property type="entry name" value="DUF4038 DOMAIN-CONTAINING PROTEIN"/>
    <property type="match status" value="1"/>
</dbReference>
<evidence type="ECO:0000259" key="3">
    <source>
        <dbReference type="Pfam" id="PF16586"/>
    </source>
</evidence>
<evidence type="ECO:0000259" key="1">
    <source>
        <dbReference type="Pfam" id="PF12904"/>
    </source>
</evidence>
<feature type="domain" description="Putative collagen-binding" evidence="1">
    <location>
        <begin position="443"/>
        <end position="517"/>
    </location>
</feature>